<sequence>METNDQVGKLVDLSVFKTQKYSDDRSDLNFDQLWQFPDYYEYCIVPNYENKFSGTSLYAVDMGGCFANLIKEGDKYYLVSIIFNDDMSIPDIFEWLDFYRLEMFPPTNDIIKIEGAEGVFDAVAFNGYPIALIVRGDGIAELDPSELEEVTKEFEQHKRITNTGLGEQVNVEDHLFD</sequence>
<dbReference type="AlphaFoldDB" id="A0A927CYS7"/>
<proteinExistence type="predicted"/>
<evidence type="ECO:0000313" key="2">
    <source>
        <dbReference type="Proteomes" id="UP000602076"/>
    </source>
</evidence>
<keyword evidence="2" id="KW-1185">Reference proteome</keyword>
<dbReference type="RefSeq" id="WP_190998693.1">
    <property type="nucleotide sequence ID" value="NZ_JACXSI010000029.1"/>
</dbReference>
<name>A0A927CYS7_9BACI</name>
<protein>
    <submittedName>
        <fullName evidence="1">Uncharacterized protein</fullName>
    </submittedName>
</protein>
<gene>
    <name evidence="1" type="ORF">IEO70_12415</name>
</gene>
<accession>A0A927CYS7</accession>
<reference evidence="1" key="1">
    <citation type="submission" date="2020-09" db="EMBL/GenBank/DDBJ databases">
        <title>Bacillus faecalis sp. nov., a moderately halophilic bacterium isolated from cow faeces.</title>
        <authorList>
            <person name="Jiang L."/>
            <person name="Lee J."/>
        </authorList>
    </citation>
    <scope>NUCLEOTIDE SEQUENCE</scope>
    <source>
        <strain evidence="1">AGMB 02131</strain>
    </source>
</reference>
<dbReference type="Proteomes" id="UP000602076">
    <property type="component" value="Unassembled WGS sequence"/>
</dbReference>
<evidence type="ECO:0000313" key="1">
    <source>
        <dbReference type="EMBL" id="MBD3109152.1"/>
    </source>
</evidence>
<dbReference type="EMBL" id="JACXSI010000029">
    <property type="protein sequence ID" value="MBD3109152.1"/>
    <property type="molecule type" value="Genomic_DNA"/>
</dbReference>
<organism evidence="1 2">
    <name type="scientific">Peribacillus faecalis</name>
    <dbReference type="NCBI Taxonomy" id="2772559"/>
    <lineage>
        <taxon>Bacteria</taxon>
        <taxon>Bacillati</taxon>
        <taxon>Bacillota</taxon>
        <taxon>Bacilli</taxon>
        <taxon>Bacillales</taxon>
        <taxon>Bacillaceae</taxon>
        <taxon>Peribacillus</taxon>
    </lineage>
</organism>
<comment type="caution">
    <text evidence="1">The sequence shown here is derived from an EMBL/GenBank/DDBJ whole genome shotgun (WGS) entry which is preliminary data.</text>
</comment>